<gene>
    <name evidence="1" type="ORF">LCGC14_1553800</name>
</gene>
<accession>A0A0F9L5R4</accession>
<sequence>MSQKNIELSETTIRRKLNKLIEMQIVSSEGGKPIMYIIRPTIDLLVLELEKQKRTNLMQLTNNLGVEYKDLIYYIRILTSHSILKGEVLPEDNKIFFFNFKD</sequence>
<reference evidence="1" key="1">
    <citation type="journal article" date="2015" name="Nature">
        <title>Complex archaea that bridge the gap between prokaryotes and eukaryotes.</title>
        <authorList>
            <person name="Spang A."/>
            <person name="Saw J.H."/>
            <person name="Jorgensen S.L."/>
            <person name="Zaremba-Niedzwiedzka K."/>
            <person name="Martijn J."/>
            <person name="Lind A.E."/>
            <person name="van Eijk R."/>
            <person name="Schleper C."/>
            <person name="Guy L."/>
            <person name="Ettema T.J."/>
        </authorList>
    </citation>
    <scope>NUCLEOTIDE SEQUENCE</scope>
</reference>
<comment type="caution">
    <text evidence="1">The sequence shown here is derived from an EMBL/GenBank/DDBJ whole genome shotgun (WGS) entry which is preliminary data.</text>
</comment>
<name>A0A0F9L5R4_9ZZZZ</name>
<protein>
    <submittedName>
        <fullName evidence="1">Uncharacterized protein</fullName>
    </submittedName>
</protein>
<dbReference type="AlphaFoldDB" id="A0A0F9L5R4"/>
<evidence type="ECO:0000313" key="1">
    <source>
        <dbReference type="EMBL" id="KKM54064.1"/>
    </source>
</evidence>
<organism evidence="1">
    <name type="scientific">marine sediment metagenome</name>
    <dbReference type="NCBI Taxonomy" id="412755"/>
    <lineage>
        <taxon>unclassified sequences</taxon>
        <taxon>metagenomes</taxon>
        <taxon>ecological metagenomes</taxon>
    </lineage>
</organism>
<dbReference type="EMBL" id="LAZR01011912">
    <property type="protein sequence ID" value="KKM54064.1"/>
    <property type="molecule type" value="Genomic_DNA"/>
</dbReference>
<proteinExistence type="predicted"/>